<feature type="transmembrane region" description="Helical" evidence="10">
    <location>
        <begin position="1025"/>
        <end position="1042"/>
    </location>
</feature>
<evidence type="ECO:0008006" key="15">
    <source>
        <dbReference type="Google" id="ProtNLM"/>
    </source>
</evidence>
<dbReference type="InterPro" id="IPR027417">
    <property type="entry name" value="P-loop_NTPase"/>
</dbReference>
<feature type="region of interest" description="Disordered" evidence="9">
    <location>
        <begin position="568"/>
        <end position="590"/>
    </location>
</feature>
<keyword evidence="8 10" id="KW-0472">Membrane</keyword>
<feature type="transmembrane region" description="Helical" evidence="10">
    <location>
        <begin position="1002"/>
        <end position="1019"/>
    </location>
</feature>
<dbReference type="Pfam" id="PF00005">
    <property type="entry name" value="ABC_tran"/>
    <property type="match status" value="2"/>
</dbReference>
<dbReference type="InterPro" id="IPR017871">
    <property type="entry name" value="ABC_transporter-like_CS"/>
</dbReference>
<dbReference type="Gene3D" id="1.20.1560.10">
    <property type="entry name" value="ABC transporter type 1, transmembrane domain"/>
    <property type="match status" value="3"/>
</dbReference>
<comment type="caution">
    <text evidence="13">The sequence shown here is derived from an EMBL/GenBank/DDBJ whole genome shotgun (WGS) entry which is preliminary data.</text>
</comment>
<dbReference type="Proteomes" id="UP000518752">
    <property type="component" value="Unassembled WGS sequence"/>
</dbReference>
<dbReference type="PROSITE" id="PS50893">
    <property type="entry name" value="ABC_TRANSPORTER_2"/>
    <property type="match status" value="2"/>
</dbReference>
<keyword evidence="5" id="KW-0547">Nucleotide-binding</keyword>
<evidence type="ECO:0000256" key="9">
    <source>
        <dbReference type="SAM" id="MobiDB-lite"/>
    </source>
</evidence>
<dbReference type="InterPro" id="IPR011527">
    <property type="entry name" value="ABC1_TM_dom"/>
</dbReference>
<keyword evidence="14" id="KW-1185">Reference proteome</keyword>
<evidence type="ECO:0000313" key="14">
    <source>
        <dbReference type="Proteomes" id="UP000518752"/>
    </source>
</evidence>
<evidence type="ECO:0000259" key="11">
    <source>
        <dbReference type="PROSITE" id="PS50893"/>
    </source>
</evidence>
<keyword evidence="3" id="KW-0813">Transport</keyword>
<feature type="region of interest" description="Disordered" evidence="9">
    <location>
        <begin position="1"/>
        <end position="51"/>
    </location>
</feature>
<feature type="domain" description="ABC transporter" evidence="11">
    <location>
        <begin position="584"/>
        <end position="805"/>
    </location>
</feature>
<evidence type="ECO:0000313" key="13">
    <source>
        <dbReference type="EMBL" id="KAF5370179.1"/>
    </source>
</evidence>
<dbReference type="FunFam" id="3.40.50.300:FF:000565">
    <property type="entry name" value="ABC bile acid transporter"/>
    <property type="match status" value="1"/>
</dbReference>
<evidence type="ECO:0000256" key="10">
    <source>
        <dbReference type="SAM" id="Phobius"/>
    </source>
</evidence>
<keyword evidence="7 10" id="KW-1133">Transmembrane helix</keyword>
<dbReference type="Gene3D" id="3.40.50.300">
    <property type="entry name" value="P-loop containing nucleotide triphosphate hydrolases"/>
    <property type="match status" value="2"/>
</dbReference>
<sequence>MASCADKTKDSSVKTGSGAITAESKSKEDTVETDTRRSFTQTKKEKNPGKNIELDTGELKVRIRSRWWQFWLPKNLPPPPPDNLDDAPIIPVTTASLFSQWTFTWIDPIMTLGYQRTLQASDLWKMDESQESGFLSERLDAAWMRRVQAANEWNTKLAAGEIKPGVLRRARWRMQSILKFGTGKTSKERRSQLEKKWREIDGRKTPSLAWSVNDVFGGMFWISGVYKVFSDAAQMMTPLLAKAIIQFAEERASAKANGSPTPSVGRGIGMAIGLGILVIFASLTQHQFFWRSMVTGVLARGALINSIYKRSVVLTAKSRVKHSNADIINHISTDVSRIDAAAQWFHCGMNCFPSARSNPSHVLHSMNRLDSADTSPRVFDYFVGAAPLQERIMAHRLKTRKTTNKFTEQRAKLLAESLGIMRVVKYFCYEGPFLDRIFGIRRRELQGVRWMNHMQSVNVAFAYSVPVLAATLSFVAYAHTTSGGQFNPAIIFSSLSLFQLLRQPMMFLPRAMSVTTDAQNAFSRLVKIFEAKTLDDIPFIVDSTQELALNVTNASFQWEVISASSDANETDKYHGKPTEESAQESAPDVDTPIMDPFQVRDINMKVPRRSLVAIVGGVGSGKSSLLQGLVGEMRKTSGEFSFGGRVAYVSQTAWIMNATLRNNILFGQPFEETKYWTVLERSCLIPDLQMLPDGDLTEIGEKGINLSGGQRQRVNIARALYYDANVILLDDPLSAVDAHVGRSLFYGAIRSLVAEGRTVILVTHALHFLSDCDYIYTTDSGRIAEHGTYPDLIAQNGEFARLDKEFGGNEPSAETRTQLVDAAAVKAMKSKTNRASREGAGVGKLEGKLMVKEKRTTGSLSLAVYKTYLSAGLGWLTIPSIALSILLMQGSQIVNSYTLVWWEGSKYLAYDSRLKRFGWPFSLYEVLYAALGVFQACFTIILGFAIDIMSTFASKNLHNDGNRAVMYAPMSFFDTTPMGRIQSVFGKDIDNLDIQLPTSMKMTVLLLANVLGSVIIISILEPFFLIAVFVITFGYQYFASFYRASAREVKRLDAILRSLLYSHFSESLTGLPTIRSYGEIPQFVRDNKFYIDLENRALFLTVTNQRWLAVRLDALGAFLVFFIAIFSVTGVGGINAAQIGLVLTYATQLTQLLGRVTRQSAELENYMNSVERVAHYSHAGYIDREAPHEVADHKPPPGWPHQGAIEFKDVSMSYRRGLPNVLHQLNLQITPGEKIGIVGRTGAGKSSLTLCLLRIVEFSGLIKIDDLNISEIGLKDLRTKIAIIPQDPILFSGTVRSTLDPFSVYDDARLWGALHRSFLVDERLSESSGPVAEDGNGRITLDSIIEPEATNLSLGQRSLLSLARALVKDSRVVILDEATASVDLETDKRIQDTIRTEFQDRTLLCIAHRLRTIIGYDRILVMDAGRIVEFDTPLNLFNTDRSIFRSLCDGSNISLLDIENSRG</sequence>
<evidence type="ECO:0000256" key="4">
    <source>
        <dbReference type="ARBA" id="ARBA00022692"/>
    </source>
</evidence>
<keyword evidence="4 10" id="KW-0812">Transmembrane</keyword>
<reference evidence="13 14" key="1">
    <citation type="journal article" date="2020" name="ISME J.">
        <title>Uncovering the hidden diversity of litter-decomposition mechanisms in mushroom-forming fungi.</title>
        <authorList>
            <person name="Floudas D."/>
            <person name="Bentzer J."/>
            <person name="Ahren D."/>
            <person name="Johansson T."/>
            <person name="Persson P."/>
            <person name="Tunlid A."/>
        </authorList>
    </citation>
    <scope>NUCLEOTIDE SEQUENCE [LARGE SCALE GENOMIC DNA]</scope>
    <source>
        <strain evidence="13 14">CBS 406.79</strain>
    </source>
</reference>
<keyword evidence="6" id="KW-0067">ATP-binding</keyword>
<dbReference type="CDD" id="cd18597">
    <property type="entry name" value="ABC_6TM_YOR1_D1_like"/>
    <property type="match status" value="1"/>
</dbReference>
<feature type="compositionally biased region" description="Basic and acidic residues" evidence="9">
    <location>
        <begin position="24"/>
        <end position="48"/>
    </location>
</feature>
<dbReference type="PROSITE" id="PS00211">
    <property type="entry name" value="ABC_TRANSPORTER_1"/>
    <property type="match status" value="2"/>
</dbReference>
<dbReference type="GO" id="GO:0005524">
    <property type="term" value="F:ATP binding"/>
    <property type="evidence" value="ECO:0007669"/>
    <property type="project" value="UniProtKB-KW"/>
</dbReference>
<dbReference type="CDD" id="cd03250">
    <property type="entry name" value="ABCC_MRP_domain1"/>
    <property type="match status" value="1"/>
</dbReference>
<evidence type="ECO:0000256" key="6">
    <source>
        <dbReference type="ARBA" id="ARBA00022840"/>
    </source>
</evidence>
<dbReference type="FunFam" id="3.40.50.300:FF:000997">
    <property type="entry name" value="Multidrug resistance-associated protein 1"/>
    <property type="match status" value="1"/>
</dbReference>
<feature type="domain" description="ABC transmembrane type-1" evidence="12">
    <location>
        <begin position="926"/>
        <end position="1165"/>
    </location>
</feature>
<dbReference type="OrthoDB" id="6500128at2759"/>
<protein>
    <recommendedName>
        <fullName evidence="15">ABC protein</fullName>
    </recommendedName>
</protein>
<gene>
    <name evidence="13" type="ORF">D9757_010634</name>
</gene>
<dbReference type="CDD" id="cd18606">
    <property type="entry name" value="ABC_6TM_YOR1_D2_like"/>
    <property type="match status" value="1"/>
</dbReference>
<dbReference type="GO" id="GO:0016020">
    <property type="term" value="C:membrane"/>
    <property type="evidence" value="ECO:0007669"/>
    <property type="project" value="UniProtKB-SubCell"/>
</dbReference>
<dbReference type="InterPro" id="IPR050173">
    <property type="entry name" value="ABC_transporter_C-like"/>
</dbReference>
<evidence type="ECO:0000256" key="3">
    <source>
        <dbReference type="ARBA" id="ARBA00022448"/>
    </source>
</evidence>
<comment type="similarity">
    <text evidence="2">Belongs to the ABC transporter superfamily. ABCC family. Conjugate transporter (TC 3.A.1.208) subfamily.</text>
</comment>
<feature type="transmembrane region" description="Helical" evidence="10">
    <location>
        <begin position="264"/>
        <end position="283"/>
    </location>
</feature>
<dbReference type="SMART" id="SM00382">
    <property type="entry name" value="AAA"/>
    <property type="match status" value="2"/>
</dbReference>
<evidence type="ECO:0000259" key="12">
    <source>
        <dbReference type="PROSITE" id="PS50929"/>
    </source>
</evidence>
<comment type="subcellular location">
    <subcellularLocation>
        <location evidence="1">Membrane</location>
        <topology evidence="1">Multi-pass membrane protein</topology>
    </subcellularLocation>
</comment>
<dbReference type="SUPFAM" id="SSF52540">
    <property type="entry name" value="P-loop containing nucleoside triphosphate hydrolases"/>
    <property type="match status" value="2"/>
</dbReference>
<dbReference type="FunFam" id="1.20.1560.10:FF:000010">
    <property type="entry name" value="Multidrug resistance-associated ABC transporter"/>
    <property type="match status" value="1"/>
</dbReference>
<dbReference type="PROSITE" id="PS50929">
    <property type="entry name" value="ABC_TM1F"/>
    <property type="match status" value="2"/>
</dbReference>
<feature type="domain" description="ABC transporter" evidence="11">
    <location>
        <begin position="1205"/>
        <end position="1449"/>
    </location>
</feature>
<evidence type="ECO:0000256" key="8">
    <source>
        <dbReference type="ARBA" id="ARBA00023136"/>
    </source>
</evidence>
<feature type="transmembrane region" description="Helical" evidence="10">
    <location>
        <begin position="926"/>
        <end position="946"/>
    </location>
</feature>
<dbReference type="Pfam" id="PF00664">
    <property type="entry name" value="ABC_membrane"/>
    <property type="match status" value="3"/>
</dbReference>
<feature type="compositionally biased region" description="Basic and acidic residues" evidence="9">
    <location>
        <begin position="569"/>
        <end position="579"/>
    </location>
</feature>
<feature type="transmembrane region" description="Helical" evidence="10">
    <location>
        <begin position="459"/>
        <end position="478"/>
    </location>
</feature>
<dbReference type="GO" id="GO:0016887">
    <property type="term" value="F:ATP hydrolysis activity"/>
    <property type="evidence" value="ECO:0007669"/>
    <property type="project" value="InterPro"/>
</dbReference>
<dbReference type="SUPFAM" id="SSF90123">
    <property type="entry name" value="ABC transporter transmembrane region"/>
    <property type="match status" value="3"/>
</dbReference>
<dbReference type="CDD" id="cd03244">
    <property type="entry name" value="ABCC_MRP_domain2"/>
    <property type="match status" value="1"/>
</dbReference>
<name>A0A8H5LUR7_9AGAR</name>
<accession>A0A8H5LUR7</accession>
<feature type="compositionally biased region" description="Basic and acidic residues" evidence="9">
    <location>
        <begin position="1"/>
        <end position="12"/>
    </location>
</feature>
<evidence type="ECO:0000256" key="7">
    <source>
        <dbReference type="ARBA" id="ARBA00022989"/>
    </source>
</evidence>
<dbReference type="InterPro" id="IPR003439">
    <property type="entry name" value="ABC_transporter-like_ATP-bd"/>
</dbReference>
<evidence type="ECO:0000256" key="5">
    <source>
        <dbReference type="ARBA" id="ARBA00022741"/>
    </source>
</evidence>
<evidence type="ECO:0000256" key="1">
    <source>
        <dbReference type="ARBA" id="ARBA00004141"/>
    </source>
</evidence>
<dbReference type="InterPro" id="IPR003593">
    <property type="entry name" value="AAA+_ATPase"/>
</dbReference>
<organism evidence="13 14">
    <name type="scientific">Collybiopsis confluens</name>
    <dbReference type="NCBI Taxonomy" id="2823264"/>
    <lineage>
        <taxon>Eukaryota</taxon>
        <taxon>Fungi</taxon>
        <taxon>Dikarya</taxon>
        <taxon>Basidiomycota</taxon>
        <taxon>Agaricomycotina</taxon>
        <taxon>Agaricomycetes</taxon>
        <taxon>Agaricomycetidae</taxon>
        <taxon>Agaricales</taxon>
        <taxon>Marasmiineae</taxon>
        <taxon>Omphalotaceae</taxon>
        <taxon>Collybiopsis</taxon>
    </lineage>
</organism>
<dbReference type="PANTHER" id="PTHR24223">
    <property type="entry name" value="ATP-BINDING CASSETTE SUB-FAMILY C"/>
    <property type="match status" value="1"/>
</dbReference>
<feature type="domain" description="ABC transmembrane type-1" evidence="12">
    <location>
        <begin position="221"/>
        <end position="517"/>
    </location>
</feature>
<dbReference type="GO" id="GO:0140359">
    <property type="term" value="F:ABC-type transporter activity"/>
    <property type="evidence" value="ECO:0007669"/>
    <property type="project" value="InterPro"/>
</dbReference>
<feature type="transmembrane region" description="Helical" evidence="10">
    <location>
        <begin position="1114"/>
        <end position="1134"/>
    </location>
</feature>
<dbReference type="EMBL" id="JAACJN010000124">
    <property type="protein sequence ID" value="KAF5370179.1"/>
    <property type="molecule type" value="Genomic_DNA"/>
</dbReference>
<dbReference type="InterPro" id="IPR036640">
    <property type="entry name" value="ABC1_TM_sf"/>
</dbReference>
<proteinExistence type="inferred from homology"/>
<dbReference type="PANTHER" id="PTHR24223:SF456">
    <property type="entry name" value="MULTIDRUG RESISTANCE-ASSOCIATED PROTEIN LETHAL(2)03659"/>
    <property type="match status" value="1"/>
</dbReference>
<evidence type="ECO:0000256" key="2">
    <source>
        <dbReference type="ARBA" id="ARBA00009726"/>
    </source>
</evidence>